<feature type="compositionally biased region" description="Basic and acidic residues" evidence="1">
    <location>
        <begin position="639"/>
        <end position="649"/>
    </location>
</feature>
<feature type="compositionally biased region" description="Basic and acidic residues" evidence="1">
    <location>
        <begin position="202"/>
        <end position="224"/>
    </location>
</feature>
<feature type="region of interest" description="Disordered" evidence="1">
    <location>
        <begin position="1382"/>
        <end position="1451"/>
    </location>
</feature>
<comment type="caution">
    <text evidence="2">The sequence shown here is derived from an EMBL/GenBank/DDBJ whole genome shotgun (WGS) entry which is preliminary data.</text>
</comment>
<gene>
    <name evidence="2" type="ORF">B0H16DRAFT_1847167</name>
</gene>
<name>A0AAD7N7D4_9AGAR</name>
<feature type="compositionally biased region" description="Basic and acidic residues" evidence="1">
    <location>
        <begin position="258"/>
        <end position="274"/>
    </location>
</feature>
<keyword evidence="3" id="KW-1185">Reference proteome</keyword>
<feature type="region of interest" description="Disordered" evidence="1">
    <location>
        <begin position="81"/>
        <end position="167"/>
    </location>
</feature>
<dbReference type="EMBL" id="JARKIB010000070">
    <property type="protein sequence ID" value="KAJ7749103.1"/>
    <property type="molecule type" value="Genomic_DNA"/>
</dbReference>
<dbReference type="Proteomes" id="UP001215598">
    <property type="component" value="Unassembled WGS sequence"/>
</dbReference>
<feature type="region of interest" description="Disordered" evidence="1">
    <location>
        <begin position="179"/>
        <end position="224"/>
    </location>
</feature>
<proteinExistence type="predicted"/>
<feature type="compositionally biased region" description="Acidic residues" evidence="1">
    <location>
        <begin position="88"/>
        <end position="97"/>
    </location>
</feature>
<protein>
    <submittedName>
        <fullName evidence="2">Uncharacterized protein</fullName>
    </submittedName>
</protein>
<feature type="region of interest" description="Disordered" evidence="1">
    <location>
        <begin position="252"/>
        <end position="358"/>
    </location>
</feature>
<feature type="compositionally biased region" description="Pro residues" evidence="1">
    <location>
        <begin position="1573"/>
        <end position="1583"/>
    </location>
</feature>
<organism evidence="2 3">
    <name type="scientific">Mycena metata</name>
    <dbReference type="NCBI Taxonomy" id="1033252"/>
    <lineage>
        <taxon>Eukaryota</taxon>
        <taxon>Fungi</taxon>
        <taxon>Dikarya</taxon>
        <taxon>Basidiomycota</taxon>
        <taxon>Agaricomycotina</taxon>
        <taxon>Agaricomycetes</taxon>
        <taxon>Agaricomycetidae</taxon>
        <taxon>Agaricales</taxon>
        <taxon>Marasmiineae</taxon>
        <taxon>Mycenaceae</taxon>
        <taxon>Mycena</taxon>
    </lineage>
</organism>
<evidence type="ECO:0000256" key="1">
    <source>
        <dbReference type="SAM" id="MobiDB-lite"/>
    </source>
</evidence>
<feature type="region of interest" description="Disordered" evidence="1">
    <location>
        <begin position="1557"/>
        <end position="1652"/>
    </location>
</feature>
<feature type="region of interest" description="Disordered" evidence="1">
    <location>
        <begin position="1781"/>
        <end position="1835"/>
    </location>
</feature>
<reference evidence="2" key="1">
    <citation type="submission" date="2023-03" db="EMBL/GenBank/DDBJ databases">
        <title>Massive genome expansion in bonnet fungi (Mycena s.s.) driven by repeated elements and novel gene families across ecological guilds.</title>
        <authorList>
            <consortium name="Lawrence Berkeley National Laboratory"/>
            <person name="Harder C.B."/>
            <person name="Miyauchi S."/>
            <person name="Viragh M."/>
            <person name="Kuo A."/>
            <person name="Thoen E."/>
            <person name="Andreopoulos B."/>
            <person name="Lu D."/>
            <person name="Skrede I."/>
            <person name="Drula E."/>
            <person name="Henrissat B."/>
            <person name="Morin E."/>
            <person name="Kohler A."/>
            <person name="Barry K."/>
            <person name="LaButti K."/>
            <person name="Morin E."/>
            <person name="Salamov A."/>
            <person name="Lipzen A."/>
            <person name="Mereny Z."/>
            <person name="Hegedus B."/>
            <person name="Baldrian P."/>
            <person name="Stursova M."/>
            <person name="Weitz H."/>
            <person name="Taylor A."/>
            <person name="Grigoriev I.V."/>
            <person name="Nagy L.G."/>
            <person name="Martin F."/>
            <person name="Kauserud H."/>
        </authorList>
    </citation>
    <scope>NUCLEOTIDE SEQUENCE</scope>
    <source>
        <strain evidence="2">CBHHK182m</strain>
    </source>
</reference>
<feature type="compositionally biased region" description="Low complexity" evidence="1">
    <location>
        <begin position="134"/>
        <end position="145"/>
    </location>
</feature>
<accession>A0AAD7N7D4</accession>
<sequence length="1835" mass="201670">MPVTKQNDPHSCGILGYWDLAHWCDSQRFPLPQSTAASMADERLKMFLRIIDRHKQKTGNFGLDAQDFEFTFAHSLGLHAETGTAGDSESDAEDNEEDGLHSSTGSEYAAEEDHVEFSSDTESDTPSAPPSPSPRTTRPLPSRARSPPPASPSSAFERVPGSDDEFPSHTVVLRPLVQVTGDGELIPSIVERPVTPAAGKRTHSERATDTPHASPEKKLKERVKSATSNAIEMLKKGSPSRLPALFRMAGRSNVKVLTEQEKEDGKAGTSRKEGEGDEAETGPEREKATLSRSRALKRSAVEAAESKGAKRAKLDLKHRETASRNTVAEGSRPARQIKKKIKSETRKPAGRKQKNADRPAKYINWTTPFSWAAITAAQRKVGWGYTNIIARLQSTNYDFYQHLSVSTVRGWIETVGGFKQCKPSVVARAMKGNIPGHNKGGRRGILFLAASFFRTTIIVDRPTPFSPPKRAKMSPNASKHSAADQEFIGGVPTHELMEFRAYMYSPHYVASNPTRFAGYEWIDPTELRQFLGPRGFASTSGNFTTGLAGLNPSARQNNGPSITGVSFFDTWSSLSRQNNDLISIAGNRIKIEPTAPPRFTIPPIVKAEPHTMGIPSSIKLRTLTESGREVFELLDSDTDADHSDLDRAPSRSSSLTRVPSRSSSLTRASRSSGKMPQPSNEIDISDSEDEDNLIESDTHWEDGFNSLARTGNFRITRKVKAERIEYLSDLASPTVIVIDLSDPKHETTDRSLDSLVRNADNDPWTWDGSGTGSSTAKVMVVFGKTPVECRRAPSKCRGLFGCENIDAALLEVTRFELDPVPRTAILAAQAETRRYEGTTAEHNVAIFKQVMCNLKCHAVDSKGKKCPVPATRLHLYRTTSTEQMLAKSLAGQPISTDPDKDTPPCSKFVPGGTGLRQTNCRHPHIKDGVVVKSRIKQFKCPARRAIYVPLDPSIRKVLLVTNNTGHNHPMPILSKVSVGVKETYKNCVKAAGVVGATVAKLHRPKSFWVGKHCRHSPPGLYGKRAKRDIIAAAKREQFPHGLDAAVVFRSHSQNAISTGYITTEDGGICILTCVPYLLKLLDDPGVQAFDDDTTYKCILGKMNEWEVTVYAKRPPSRERTLTAQAPTSSRKYFDELQRVKLMVTGKPIPLKRFVPGGNLLVMNADMDGAQILGVCRSVMKHNVPEYSGIPNNTPPEQVAAEFIKICWRHAKEITTLNPCLVPTSGPFTTSVHLYLLPTMLISSTFVYIESAEKLTEFSAFVDSLGIKKIHDWWAHKEMHTWIIPCLVKSQSRLTAEVWDTTPSTTNTNEAQHAWTNSLTGTGLSFAEGLTATTRHTTTNKKARESQQQNDAAQILRARLAEQVEKRRESNALSKDLKEQLQAINPTSGRSGKQATPALLSASSSGRVKSVPVRAGPSGIQEMPSPNVPTVAPADDPVHPAPTQTDNSSFPPISEPSTVDLPAVDEQPLYTHPSANAAAYNTNFDFGMNIVSDFHQPTPASELQDLFTEAELVDLFNSDPSLFLSPPASDPLQEFMDSFVPPPGPPWSLISDDFSFPGPSVPVHDEGDSVLRLPPQPPSPPMSPGPSVEDPTAIAEVRAPAAPRSRRLEVDARDILPPTSKRVRAPTALKRQIDEQEKEQAQKKRKQRRKKEKLDLDTGLPVLRNASVGWIWQGYKAIQDKELILKSWEMCAIRGGFNLSYASMTSFEANERLVNLRNDNAELSNDLLTKSTRDYGPGEDDEVVEDLEVHQDEELGNDNSEIPTHDVVQHVVIKKTPKNRAVKATKGKSAVGLQSAGDAEDIEADPADVAEGEEEAEGPIGKRKRRANSRYADFWS</sequence>
<evidence type="ECO:0000313" key="3">
    <source>
        <dbReference type="Proteomes" id="UP001215598"/>
    </source>
</evidence>
<feature type="compositionally biased region" description="Basic and acidic residues" evidence="1">
    <location>
        <begin position="304"/>
        <end position="322"/>
    </location>
</feature>
<feature type="compositionally biased region" description="Acidic residues" evidence="1">
    <location>
        <begin position="1797"/>
        <end position="1816"/>
    </location>
</feature>
<feature type="region of interest" description="Disordered" evidence="1">
    <location>
        <begin position="639"/>
        <end position="689"/>
    </location>
</feature>
<feature type="compositionally biased region" description="Basic and acidic residues" evidence="1">
    <location>
        <begin position="1630"/>
        <end position="1641"/>
    </location>
</feature>
<feature type="compositionally biased region" description="Low complexity" evidence="1">
    <location>
        <begin position="650"/>
        <end position="672"/>
    </location>
</feature>
<evidence type="ECO:0000313" key="2">
    <source>
        <dbReference type="EMBL" id="KAJ7749103.1"/>
    </source>
</evidence>
<feature type="compositionally biased region" description="Polar residues" evidence="1">
    <location>
        <begin position="1382"/>
        <end position="1393"/>
    </location>
</feature>